<dbReference type="SMART" id="SM00382">
    <property type="entry name" value="AAA"/>
    <property type="match status" value="1"/>
</dbReference>
<dbReference type="Pfam" id="PF00664">
    <property type="entry name" value="ABC_membrane"/>
    <property type="match status" value="1"/>
</dbReference>
<feature type="domain" description="ABC transmembrane type-1" evidence="9">
    <location>
        <begin position="17"/>
        <end position="299"/>
    </location>
</feature>
<keyword evidence="3" id="KW-0547">Nucleotide-binding</keyword>
<keyword evidence="11" id="KW-1185">Reference proteome</keyword>
<dbReference type="GO" id="GO:0034040">
    <property type="term" value="F:ATPase-coupled lipid transmembrane transporter activity"/>
    <property type="evidence" value="ECO:0007669"/>
    <property type="project" value="TreeGrafter"/>
</dbReference>
<dbReference type="SUPFAM" id="SSF52540">
    <property type="entry name" value="P-loop containing nucleoside triphosphate hydrolases"/>
    <property type="match status" value="1"/>
</dbReference>
<dbReference type="OrthoDB" id="9806127at2"/>
<evidence type="ECO:0000256" key="1">
    <source>
        <dbReference type="ARBA" id="ARBA00004651"/>
    </source>
</evidence>
<dbReference type="PANTHER" id="PTHR24221">
    <property type="entry name" value="ATP-BINDING CASSETTE SUB-FAMILY B"/>
    <property type="match status" value="1"/>
</dbReference>
<dbReference type="InterPro" id="IPR017871">
    <property type="entry name" value="ABC_transporter-like_CS"/>
</dbReference>
<comment type="subcellular location">
    <subcellularLocation>
        <location evidence="1">Cell membrane</location>
        <topology evidence="1">Multi-pass membrane protein</topology>
    </subcellularLocation>
</comment>
<keyword evidence="5 7" id="KW-1133">Transmembrane helix</keyword>
<dbReference type="GO" id="GO:0140359">
    <property type="term" value="F:ABC-type transporter activity"/>
    <property type="evidence" value="ECO:0007669"/>
    <property type="project" value="InterPro"/>
</dbReference>
<evidence type="ECO:0000313" key="10">
    <source>
        <dbReference type="EMBL" id="RNL37432.1"/>
    </source>
</evidence>
<dbReference type="InterPro" id="IPR027417">
    <property type="entry name" value="P-loop_NTPase"/>
</dbReference>
<dbReference type="InterPro" id="IPR003593">
    <property type="entry name" value="AAA+_ATPase"/>
</dbReference>
<dbReference type="GO" id="GO:0016887">
    <property type="term" value="F:ATP hydrolysis activity"/>
    <property type="evidence" value="ECO:0007669"/>
    <property type="project" value="InterPro"/>
</dbReference>
<dbReference type="Gene3D" id="3.40.50.300">
    <property type="entry name" value="P-loop containing nucleotide triphosphate hydrolases"/>
    <property type="match status" value="1"/>
</dbReference>
<dbReference type="Pfam" id="PF00005">
    <property type="entry name" value="ABC_tran"/>
    <property type="match status" value="1"/>
</dbReference>
<keyword evidence="4" id="KW-0067">ATP-binding</keyword>
<evidence type="ECO:0000256" key="7">
    <source>
        <dbReference type="SAM" id="Phobius"/>
    </source>
</evidence>
<feature type="domain" description="ABC transporter" evidence="8">
    <location>
        <begin position="382"/>
        <end position="617"/>
    </location>
</feature>
<keyword evidence="2 7" id="KW-0812">Transmembrane</keyword>
<dbReference type="PROSITE" id="PS50929">
    <property type="entry name" value="ABC_TM1F"/>
    <property type="match status" value="1"/>
</dbReference>
<evidence type="ECO:0000256" key="5">
    <source>
        <dbReference type="ARBA" id="ARBA00022989"/>
    </source>
</evidence>
<dbReference type="PROSITE" id="PS50893">
    <property type="entry name" value="ABC_TRANSPORTER_2"/>
    <property type="match status" value="1"/>
</dbReference>
<dbReference type="NCBIfam" id="TIGR02857">
    <property type="entry name" value="CydD"/>
    <property type="match status" value="1"/>
</dbReference>
<keyword evidence="6 7" id="KW-0472">Membrane</keyword>
<dbReference type="AlphaFoldDB" id="A0A3N0ARG1"/>
<dbReference type="Proteomes" id="UP000269591">
    <property type="component" value="Unassembled WGS sequence"/>
</dbReference>
<dbReference type="InterPro" id="IPR014216">
    <property type="entry name" value="ABC_transptr_CydD"/>
</dbReference>
<dbReference type="GO" id="GO:0005524">
    <property type="term" value="F:ATP binding"/>
    <property type="evidence" value="ECO:0007669"/>
    <property type="project" value="UniProtKB-KW"/>
</dbReference>
<reference evidence="11" key="1">
    <citation type="submission" date="2018-05" db="EMBL/GenBank/DDBJ databases">
        <title>Genome Sequencing of selected type strains of the family Eggerthellaceae.</title>
        <authorList>
            <person name="Danylec N."/>
            <person name="Stoll D.A."/>
            <person name="Doetsch A."/>
            <person name="Huch M."/>
        </authorList>
    </citation>
    <scope>NUCLEOTIDE SEQUENCE [LARGE SCALE GENOMIC DNA]</scope>
    <source>
        <strain evidence="11">DSM 24851</strain>
    </source>
</reference>
<dbReference type="SUPFAM" id="SSF90123">
    <property type="entry name" value="ABC transporter transmembrane region"/>
    <property type="match status" value="1"/>
</dbReference>
<evidence type="ECO:0000256" key="6">
    <source>
        <dbReference type="ARBA" id="ARBA00023136"/>
    </source>
</evidence>
<comment type="caution">
    <text evidence="10">The sequence shown here is derived from an EMBL/GenBank/DDBJ whole genome shotgun (WGS) entry which is preliminary data.</text>
</comment>
<sequence length="631" mass="67668">MLDKAIFQLPGARRALAALVAFSLARALLTVGQAASLASAFTNLWGGAPVFDQAPFVIGFLVCFIGRQGVTWGQDSYLEKFASARADELRDRLLRTLFSRGTELTAQRGTGDLCSLALEGIDQVETYLRLMMPKLTNVIVVPLVLLVWIFPLDWVSGVIALVVFPFIILYMVMLGYTAKNEAARRYREFGVLSNHFVDSLRGLDTLKFFGRSKARGRDVFATSERFREITMKTLRVATLSGAVLDVFATLSLAAIAIMLGFRLVDGSVALFPAMFVLILTPEYFRPVREFAADYHASLDGKNALADVLDVAGLGPEPSEGEAKGAQCVEGLPAEGSDGSGDEAHAPAALLAEGGDGSKGIADIRTARLPVSAIAPWSAESSLALEGVGYTYPRASQPSLCDIAFDVHGCAKVGIVGLSGSGKSTLLRLLAGFAEPTCGAILADGSPVSLHADGWRGQATYIPQDPYIFHATVRENMAFYRPDASDEEIQAAACAMGLREFIDSLPQGLDTLIGEGGRAVSGGQAQRIALSRALLDPARRILLFDEPTAHLDVETEMELKSRMLPLMEGRLVFFATHRLHWMANMDWVLVVESGRIVEQGSPQDLAAAGGAFARLAERMKGSGAFNGEGGAR</sequence>
<evidence type="ECO:0000256" key="3">
    <source>
        <dbReference type="ARBA" id="ARBA00022741"/>
    </source>
</evidence>
<evidence type="ECO:0000313" key="11">
    <source>
        <dbReference type="Proteomes" id="UP000269591"/>
    </source>
</evidence>
<gene>
    <name evidence="10" type="primary">cydD</name>
    <name evidence="10" type="ORF">DMP06_10920</name>
</gene>
<dbReference type="GO" id="GO:0005886">
    <property type="term" value="C:plasma membrane"/>
    <property type="evidence" value="ECO:0007669"/>
    <property type="project" value="UniProtKB-SubCell"/>
</dbReference>
<evidence type="ECO:0000259" key="8">
    <source>
        <dbReference type="PROSITE" id="PS50893"/>
    </source>
</evidence>
<feature type="transmembrane region" description="Helical" evidence="7">
    <location>
        <begin position="158"/>
        <end position="178"/>
    </location>
</feature>
<organism evidence="10 11">
    <name type="scientific">Slackia equolifaciens</name>
    <dbReference type="NCBI Taxonomy" id="498718"/>
    <lineage>
        <taxon>Bacteria</taxon>
        <taxon>Bacillati</taxon>
        <taxon>Actinomycetota</taxon>
        <taxon>Coriobacteriia</taxon>
        <taxon>Eggerthellales</taxon>
        <taxon>Eggerthellaceae</taxon>
        <taxon>Slackia</taxon>
    </lineage>
</organism>
<accession>A0A3N0ARG1</accession>
<dbReference type="GO" id="GO:0042883">
    <property type="term" value="P:cysteine transport"/>
    <property type="evidence" value="ECO:0007669"/>
    <property type="project" value="InterPro"/>
</dbReference>
<evidence type="ECO:0000256" key="4">
    <source>
        <dbReference type="ARBA" id="ARBA00022840"/>
    </source>
</evidence>
<dbReference type="RefSeq" id="WP_123209758.1">
    <property type="nucleotide sequence ID" value="NZ_JBHTHO010000012.1"/>
</dbReference>
<dbReference type="InterPro" id="IPR011527">
    <property type="entry name" value="ABC1_TM_dom"/>
</dbReference>
<dbReference type="EMBL" id="QIBX01000029">
    <property type="protein sequence ID" value="RNL37432.1"/>
    <property type="molecule type" value="Genomic_DNA"/>
</dbReference>
<evidence type="ECO:0000259" key="9">
    <source>
        <dbReference type="PROSITE" id="PS50929"/>
    </source>
</evidence>
<name>A0A3N0ARG1_9ACTN</name>
<dbReference type="InterPro" id="IPR039421">
    <property type="entry name" value="Type_1_exporter"/>
</dbReference>
<proteinExistence type="predicted"/>
<feature type="transmembrane region" description="Helical" evidence="7">
    <location>
        <begin position="135"/>
        <end position="152"/>
    </location>
</feature>
<feature type="transmembrane region" description="Helical" evidence="7">
    <location>
        <begin position="44"/>
        <end position="65"/>
    </location>
</feature>
<dbReference type="InterPro" id="IPR036640">
    <property type="entry name" value="ABC1_TM_sf"/>
</dbReference>
<dbReference type="PROSITE" id="PS00211">
    <property type="entry name" value="ABC_TRANSPORTER_1"/>
    <property type="match status" value="1"/>
</dbReference>
<protein>
    <submittedName>
        <fullName evidence="10">Thiol reductant ABC exporter subunit CydD</fullName>
    </submittedName>
</protein>
<dbReference type="CDD" id="cd18584">
    <property type="entry name" value="ABC_6TM_AarD_CydD"/>
    <property type="match status" value="1"/>
</dbReference>
<feature type="transmembrane region" description="Helical" evidence="7">
    <location>
        <begin position="236"/>
        <end position="261"/>
    </location>
</feature>
<evidence type="ECO:0000256" key="2">
    <source>
        <dbReference type="ARBA" id="ARBA00022692"/>
    </source>
</evidence>
<dbReference type="PANTHER" id="PTHR24221:SF614">
    <property type="entry name" value="GLUTATHIONE_L-CYSTEINE TRANSPORT SYSTEM ATP-BINDING_PERMEASE PROTEIN CYDC"/>
    <property type="match status" value="1"/>
</dbReference>
<dbReference type="InterPro" id="IPR003439">
    <property type="entry name" value="ABC_transporter-like_ATP-bd"/>
</dbReference>
<dbReference type="Gene3D" id="1.20.1560.10">
    <property type="entry name" value="ABC transporter type 1, transmembrane domain"/>
    <property type="match status" value="1"/>
</dbReference>